<feature type="transmembrane region" description="Helical" evidence="1">
    <location>
        <begin position="233"/>
        <end position="251"/>
    </location>
</feature>
<dbReference type="InterPro" id="IPR038770">
    <property type="entry name" value="Na+/solute_symporter_sf"/>
</dbReference>
<dbReference type="PIRSF" id="PIRSF026166">
    <property type="entry name" value="UCP026166"/>
    <property type="match status" value="1"/>
</dbReference>
<accession>A0A427XT85</accession>
<proteinExistence type="predicted"/>
<protein>
    <recommendedName>
        <fullName evidence="4">Sodium bile acid cotransporter</fullName>
    </recommendedName>
</protein>
<comment type="caution">
    <text evidence="2">The sequence shown here is derived from an EMBL/GenBank/DDBJ whole genome shotgun (WGS) entry which is preliminary data.</text>
</comment>
<reference evidence="2 3" key="1">
    <citation type="submission" date="2018-11" db="EMBL/GenBank/DDBJ databases">
        <title>Genome sequence of Saitozyma podzolica DSM 27192.</title>
        <authorList>
            <person name="Aliyu H."/>
            <person name="Gorte O."/>
            <person name="Ochsenreither K."/>
        </authorList>
    </citation>
    <scope>NUCLEOTIDE SEQUENCE [LARGE SCALE GENOMIC DNA]</scope>
    <source>
        <strain evidence="2 3">DSM 27192</strain>
    </source>
</reference>
<dbReference type="GO" id="GO:0005886">
    <property type="term" value="C:plasma membrane"/>
    <property type="evidence" value="ECO:0007669"/>
    <property type="project" value="TreeGrafter"/>
</dbReference>
<evidence type="ECO:0000256" key="1">
    <source>
        <dbReference type="SAM" id="Phobius"/>
    </source>
</evidence>
<feature type="transmembrane region" description="Helical" evidence="1">
    <location>
        <begin position="301"/>
        <end position="323"/>
    </location>
</feature>
<feature type="transmembrane region" description="Helical" evidence="1">
    <location>
        <begin position="84"/>
        <end position="108"/>
    </location>
</feature>
<dbReference type="AlphaFoldDB" id="A0A427XT85"/>
<feature type="transmembrane region" description="Helical" evidence="1">
    <location>
        <begin position="120"/>
        <end position="145"/>
    </location>
</feature>
<feature type="transmembrane region" description="Helical" evidence="1">
    <location>
        <begin position="271"/>
        <end position="289"/>
    </location>
</feature>
<feature type="transmembrane region" description="Helical" evidence="1">
    <location>
        <begin position="151"/>
        <end position="173"/>
    </location>
</feature>
<evidence type="ECO:0008006" key="4">
    <source>
        <dbReference type="Google" id="ProtNLM"/>
    </source>
</evidence>
<organism evidence="2 3">
    <name type="scientific">Saitozyma podzolica</name>
    <dbReference type="NCBI Taxonomy" id="1890683"/>
    <lineage>
        <taxon>Eukaryota</taxon>
        <taxon>Fungi</taxon>
        <taxon>Dikarya</taxon>
        <taxon>Basidiomycota</taxon>
        <taxon>Agaricomycotina</taxon>
        <taxon>Tremellomycetes</taxon>
        <taxon>Tremellales</taxon>
        <taxon>Trimorphomycetaceae</taxon>
        <taxon>Saitozyma</taxon>
    </lineage>
</organism>
<dbReference type="Gene3D" id="1.20.1530.20">
    <property type="match status" value="1"/>
</dbReference>
<gene>
    <name evidence="2" type="ORF">EHS25_006039</name>
</gene>
<dbReference type="OrthoDB" id="188035at2759"/>
<keyword evidence="3" id="KW-1185">Reference proteome</keyword>
<sequence length="426" mass="46202">MGSIRPVSPPSPLKEEDLVATLDGSGANQASTESKPAPGPTPRRWRRIRALVDLVISQWLLLAMGLVIGLAYCFPSVGKRGGYIASQWTVTYGAVILIFFVSGLSLPFDKLVKHARNLRLHLIVQTMSFLVTSATFFGIACAARTSSHIDVSTLVGLIATGALPTTISSNVVMTKQAGGDEAATMVEVTLGNFLGPFISPLLIAKLYLPAVSEFRAWLPAEATDNLPQLYRNVMLQMGTSVFAPLVIGQVVRAIWPKQVQWAILKLKLGKLGSLCLLSLIWSTFCTAFASKSLESIDTPTIVFNVFVNLALCITFTTLSFYLARPPDTLHRLSPTIFRRADKPETIAICFCAPAKTQALGIPLIAAMYSTATDETRALIQVPMILYTAEQILVGQVMVALFKRWVNQDVRGSVELGHGESEPNTPP</sequence>
<name>A0A427XT85_9TREE</name>
<feature type="transmembrane region" description="Helical" evidence="1">
    <location>
        <begin position="50"/>
        <end position="72"/>
    </location>
</feature>
<feature type="transmembrane region" description="Helical" evidence="1">
    <location>
        <begin position="185"/>
        <end position="208"/>
    </location>
</feature>
<keyword evidence="1" id="KW-1133">Transmembrane helix</keyword>
<dbReference type="PANTHER" id="PTHR18640">
    <property type="entry name" value="SOLUTE CARRIER FAMILY 10 MEMBER 7"/>
    <property type="match status" value="1"/>
</dbReference>
<dbReference type="Proteomes" id="UP000279259">
    <property type="component" value="Unassembled WGS sequence"/>
</dbReference>
<dbReference type="EMBL" id="RSCD01000028">
    <property type="protein sequence ID" value="RSH82106.1"/>
    <property type="molecule type" value="Genomic_DNA"/>
</dbReference>
<dbReference type="Pfam" id="PF13593">
    <property type="entry name" value="SBF_like"/>
    <property type="match status" value="1"/>
</dbReference>
<evidence type="ECO:0000313" key="3">
    <source>
        <dbReference type="Proteomes" id="UP000279259"/>
    </source>
</evidence>
<evidence type="ECO:0000313" key="2">
    <source>
        <dbReference type="EMBL" id="RSH82106.1"/>
    </source>
</evidence>
<keyword evidence="1" id="KW-0472">Membrane</keyword>
<keyword evidence="1" id="KW-0812">Transmembrane</keyword>
<dbReference type="PANTHER" id="PTHR18640:SF5">
    <property type="entry name" value="SODIUM_BILE ACID COTRANSPORTER 7"/>
    <property type="match status" value="1"/>
</dbReference>
<dbReference type="InterPro" id="IPR016833">
    <property type="entry name" value="Put_Na-Bile_cotransptr"/>
</dbReference>